<keyword evidence="10" id="KW-1185">Reference proteome</keyword>
<feature type="region of interest" description="Disordered" evidence="5">
    <location>
        <begin position="253"/>
        <end position="283"/>
    </location>
</feature>
<evidence type="ECO:0000256" key="5">
    <source>
        <dbReference type="SAM" id="MobiDB-lite"/>
    </source>
</evidence>
<dbReference type="Pfam" id="PF00169">
    <property type="entry name" value="PH"/>
    <property type="match status" value="1"/>
</dbReference>
<dbReference type="SUPFAM" id="SSF51045">
    <property type="entry name" value="WW domain"/>
    <property type="match status" value="1"/>
</dbReference>
<dbReference type="InterPro" id="IPR046982">
    <property type="entry name" value="BIN3/RVS161-like"/>
</dbReference>
<feature type="domain" description="SH3" evidence="6">
    <location>
        <begin position="1"/>
        <end position="59"/>
    </location>
</feature>
<dbReference type="Proteomes" id="UP000253551">
    <property type="component" value="Unassembled WGS sequence"/>
</dbReference>
<keyword evidence="2 4" id="KW-0728">SH3 domain</keyword>
<evidence type="ECO:0000259" key="7">
    <source>
        <dbReference type="PROSITE" id="PS50003"/>
    </source>
</evidence>
<dbReference type="PROSITE" id="PS01159">
    <property type="entry name" value="WW_DOMAIN_1"/>
    <property type="match status" value="1"/>
</dbReference>
<dbReference type="PROSITE" id="PS50020">
    <property type="entry name" value="WW_DOMAIN_2"/>
    <property type="match status" value="1"/>
</dbReference>
<dbReference type="GO" id="GO:0051666">
    <property type="term" value="P:actin cortical patch localization"/>
    <property type="evidence" value="ECO:0007669"/>
    <property type="project" value="InterPro"/>
</dbReference>
<evidence type="ECO:0000256" key="1">
    <source>
        <dbReference type="ARBA" id="ARBA00004496"/>
    </source>
</evidence>
<dbReference type="PROSITE" id="PS50002">
    <property type="entry name" value="SH3"/>
    <property type="match status" value="1"/>
</dbReference>
<proteinExistence type="predicted"/>
<feature type="compositionally biased region" description="Polar residues" evidence="5">
    <location>
        <begin position="63"/>
        <end position="73"/>
    </location>
</feature>
<dbReference type="GO" id="GO:0097320">
    <property type="term" value="P:plasma membrane tubulation"/>
    <property type="evidence" value="ECO:0007669"/>
    <property type="project" value="TreeGrafter"/>
</dbReference>
<feature type="domain" description="WW" evidence="8">
    <location>
        <begin position="127"/>
        <end position="160"/>
    </location>
</feature>
<dbReference type="SUPFAM" id="SSF50729">
    <property type="entry name" value="PH domain-like"/>
    <property type="match status" value="1"/>
</dbReference>
<dbReference type="EMBL" id="PJQM01000227">
    <property type="protein sequence ID" value="RCI06117.1"/>
    <property type="molecule type" value="Genomic_DNA"/>
</dbReference>
<evidence type="ECO:0000256" key="3">
    <source>
        <dbReference type="ARBA" id="ARBA00022490"/>
    </source>
</evidence>
<dbReference type="InterPro" id="IPR011993">
    <property type="entry name" value="PH-like_dom_sf"/>
</dbReference>
<feature type="domain" description="PH" evidence="7">
    <location>
        <begin position="205"/>
        <end position="283"/>
    </location>
</feature>
<feature type="region of interest" description="Disordered" evidence="5">
    <location>
        <begin position="63"/>
        <end position="100"/>
    </location>
</feature>
<dbReference type="PRINTS" id="PR01887">
    <property type="entry name" value="SPECTRNALPHA"/>
</dbReference>
<feature type="compositionally biased region" description="Basic and acidic residues" evidence="5">
    <location>
        <begin position="267"/>
        <end position="283"/>
    </location>
</feature>
<evidence type="ECO:0000259" key="6">
    <source>
        <dbReference type="PROSITE" id="PS50002"/>
    </source>
</evidence>
<evidence type="ECO:0000259" key="8">
    <source>
        <dbReference type="PROSITE" id="PS50020"/>
    </source>
</evidence>
<dbReference type="GO" id="GO:0008289">
    <property type="term" value="F:lipid binding"/>
    <property type="evidence" value="ECO:0007669"/>
    <property type="project" value="TreeGrafter"/>
</dbReference>
<dbReference type="InterPro" id="IPR001452">
    <property type="entry name" value="SH3_domain"/>
</dbReference>
<gene>
    <name evidence="9" type="ORF">CU098_013707</name>
</gene>
<dbReference type="PANTHER" id="PTHR47174:SF3">
    <property type="entry name" value="BRIDGING INTEGRATOR 3"/>
    <property type="match status" value="1"/>
</dbReference>
<dbReference type="InterPro" id="IPR001849">
    <property type="entry name" value="PH_domain"/>
</dbReference>
<dbReference type="SUPFAM" id="SSF50044">
    <property type="entry name" value="SH3-domain"/>
    <property type="match status" value="1"/>
</dbReference>
<protein>
    <submittedName>
        <fullName evidence="9">Uncharacterized protein</fullName>
    </submittedName>
</protein>
<dbReference type="PRINTS" id="PR00452">
    <property type="entry name" value="SH3DOMAIN"/>
</dbReference>
<dbReference type="Gene3D" id="2.20.70.10">
    <property type="match status" value="1"/>
</dbReference>
<dbReference type="SMART" id="SM00456">
    <property type="entry name" value="WW"/>
    <property type="match status" value="1"/>
</dbReference>
<dbReference type="InterPro" id="IPR036020">
    <property type="entry name" value="WW_dom_sf"/>
</dbReference>
<dbReference type="Gene3D" id="2.30.30.40">
    <property type="entry name" value="SH3 Domains"/>
    <property type="match status" value="1"/>
</dbReference>
<dbReference type="STRING" id="4846.A0A367KVD8"/>
<evidence type="ECO:0000256" key="2">
    <source>
        <dbReference type="ARBA" id="ARBA00022443"/>
    </source>
</evidence>
<evidence type="ECO:0000256" key="4">
    <source>
        <dbReference type="PROSITE-ProRule" id="PRU00192"/>
    </source>
</evidence>
<dbReference type="InterPro" id="IPR036028">
    <property type="entry name" value="SH3-like_dom_sf"/>
</dbReference>
<organism evidence="9 10">
    <name type="scientific">Rhizopus stolonifer</name>
    <name type="common">Rhizopus nigricans</name>
    <dbReference type="NCBI Taxonomy" id="4846"/>
    <lineage>
        <taxon>Eukaryota</taxon>
        <taxon>Fungi</taxon>
        <taxon>Fungi incertae sedis</taxon>
        <taxon>Mucoromycota</taxon>
        <taxon>Mucoromycotina</taxon>
        <taxon>Mucoromycetes</taxon>
        <taxon>Mucorales</taxon>
        <taxon>Mucorineae</taxon>
        <taxon>Rhizopodaceae</taxon>
        <taxon>Rhizopus</taxon>
    </lineage>
</organism>
<evidence type="ECO:0000313" key="9">
    <source>
        <dbReference type="EMBL" id="RCI06117.1"/>
    </source>
</evidence>
<name>A0A367KVD8_RHIST</name>
<dbReference type="GO" id="GO:0005737">
    <property type="term" value="C:cytoplasm"/>
    <property type="evidence" value="ECO:0007669"/>
    <property type="project" value="UniProtKB-SubCell"/>
</dbReference>
<reference evidence="9 10" key="1">
    <citation type="journal article" date="2018" name="G3 (Bethesda)">
        <title>Phylogenetic and Phylogenomic Definition of Rhizopus Species.</title>
        <authorList>
            <person name="Gryganskyi A.P."/>
            <person name="Golan J."/>
            <person name="Dolatabadi S."/>
            <person name="Mondo S."/>
            <person name="Robb S."/>
            <person name="Idnurm A."/>
            <person name="Muszewska A."/>
            <person name="Steczkiewicz K."/>
            <person name="Masonjones S."/>
            <person name="Liao H.L."/>
            <person name="Gajdeczka M.T."/>
            <person name="Anike F."/>
            <person name="Vuek A."/>
            <person name="Anishchenko I.M."/>
            <person name="Voigt K."/>
            <person name="de Hoog G.S."/>
            <person name="Smith M.E."/>
            <person name="Heitman J."/>
            <person name="Vilgalys R."/>
            <person name="Stajich J.E."/>
        </authorList>
    </citation>
    <scope>NUCLEOTIDE SEQUENCE [LARGE SCALE GENOMIC DNA]</scope>
    <source>
        <strain evidence="9 10">LSU 92-RS-03</strain>
    </source>
</reference>
<dbReference type="GO" id="GO:0006897">
    <property type="term" value="P:endocytosis"/>
    <property type="evidence" value="ECO:0007669"/>
    <property type="project" value="InterPro"/>
</dbReference>
<dbReference type="PANTHER" id="PTHR47174">
    <property type="entry name" value="BRIDGING INTEGRATOR 3"/>
    <property type="match status" value="1"/>
</dbReference>
<feature type="non-terminal residue" evidence="9">
    <location>
        <position position="283"/>
    </location>
</feature>
<dbReference type="CDD" id="cd00174">
    <property type="entry name" value="SH3"/>
    <property type="match status" value="1"/>
</dbReference>
<evidence type="ECO:0000313" key="10">
    <source>
        <dbReference type="Proteomes" id="UP000253551"/>
    </source>
</evidence>
<keyword evidence="3" id="KW-0963">Cytoplasm</keyword>
<dbReference type="GO" id="GO:0015629">
    <property type="term" value="C:actin cytoskeleton"/>
    <property type="evidence" value="ECO:0007669"/>
    <property type="project" value="TreeGrafter"/>
</dbReference>
<dbReference type="PROSITE" id="PS50003">
    <property type="entry name" value="PH_DOMAIN"/>
    <property type="match status" value="1"/>
</dbReference>
<dbReference type="Gene3D" id="2.30.29.30">
    <property type="entry name" value="Pleckstrin-homology domain (PH domain)/Phosphotyrosine-binding domain (PTB)"/>
    <property type="match status" value="1"/>
</dbReference>
<comment type="subcellular location">
    <subcellularLocation>
        <location evidence="1">Cytoplasm</location>
    </subcellularLocation>
</comment>
<dbReference type="InterPro" id="IPR001202">
    <property type="entry name" value="WW_dom"/>
</dbReference>
<comment type="caution">
    <text evidence="9">The sequence shown here is derived from an EMBL/GenBank/DDBJ whole genome shotgun (WGS) entry which is preliminary data.</text>
</comment>
<accession>A0A367KVD8</accession>
<dbReference type="Pfam" id="PF00018">
    <property type="entry name" value="SH3_1"/>
    <property type="match status" value="1"/>
</dbReference>
<sequence length="283" mass="32459">MSQYLIAVWDYDAEGEFELSFKQGDRIKLLEKHNDDWWEGELRESIGFFPANRIRLETTEELASQSKTTQCENGTAEETKNIDQNLPSPSLRHHDSVQSETDAIISHEAIKSPLHPVASAPAILTESPLPQGWEHAYDEDGTIYYFNEMTGESRWDRPIEEEEQNQPPPLPPRNNAADDNLDTLIEGIKPEELQKLEFDKLQKEWIRHKGYIQMKMISDNEAGNKLSSWKVYYAVLSNGFLLLYKEAHAKNKKSSKSRVPIGSFDLDSCKIDPAGKQDTKRKH</sequence>
<dbReference type="CDD" id="cd00201">
    <property type="entry name" value="WW"/>
    <property type="match status" value="1"/>
</dbReference>
<dbReference type="Pfam" id="PF00397">
    <property type="entry name" value="WW"/>
    <property type="match status" value="1"/>
</dbReference>
<dbReference type="OrthoDB" id="5971719at2759"/>
<dbReference type="SMART" id="SM00326">
    <property type="entry name" value="SH3"/>
    <property type="match status" value="1"/>
</dbReference>
<dbReference type="AlphaFoldDB" id="A0A367KVD8"/>
<feature type="region of interest" description="Disordered" evidence="5">
    <location>
        <begin position="159"/>
        <end position="179"/>
    </location>
</feature>